<accession>A0A850EGZ3</accession>
<dbReference type="PANTHER" id="PTHR43649:SF33">
    <property type="entry name" value="POLYGALACTURONAN_RHAMNOGALACTURONAN-BINDING PROTEIN YTCQ"/>
    <property type="match status" value="1"/>
</dbReference>
<evidence type="ECO:0000256" key="1">
    <source>
        <dbReference type="ARBA" id="ARBA00022475"/>
    </source>
</evidence>
<keyword evidence="3" id="KW-0472">Membrane</keyword>
<evidence type="ECO:0000256" key="3">
    <source>
        <dbReference type="ARBA" id="ARBA00023136"/>
    </source>
</evidence>
<dbReference type="PROSITE" id="PS51257">
    <property type="entry name" value="PROKAR_LIPOPROTEIN"/>
    <property type="match status" value="1"/>
</dbReference>
<evidence type="ECO:0000256" key="5">
    <source>
        <dbReference type="ARBA" id="ARBA00023288"/>
    </source>
</evidence>
<sequence length="552" mass="62030">MRQRFKLSSLLLAGVLSVGTILAGCSSNATSTNSGNSDTAEQAGTLSFSVTLPSFGAKIEDSMVHKEWIKQMEALTGKKLDIKYNYIPIGEYEEKSKLLLASGDTTDLFMVMSKDLFKQYETEGTFLELSEYKDLLPNYMSLIDQATDGKIKAIRSDGQFYGLWNIDLPRQAKDKGMGVYSPVTYRYDIFQKEGINIPSTIDELYAAAKTLKEKYPNSYPVNTQSGSFDPLFYANHNGGTSIYWNGKNYVYGPFEESYKEALQFANKLYADKLLDPEVFSDKTDAIKKKAMSGTNFILLSNWFTFPGDWNRASTGGEKFVISLFPDNPKYGKAWQSVNDFSSVGVSSGAVMVVSPKAKNVKDLVKLLDLQYKPEIINLITWGIEGTSYTKDASGKPTFVDSIKHAENPWIEGDKYGTRSSSSYRPGLQMAIDTRAFVDFAPKDSGIVDGKLVEEPWETAFQNMPFPNDYVPPMIFEPSLEFTDDEREQITSVMSPVNTYVAEMQNKFVNGKESFDKWADFQAKIKKTGDLDKVLKIYDDALKRYEERRAANK</sequence>
<dbReference type="InterPro" id="IPR006059">
    <property type="entry name" value="SBP"/>
</dbReference>
<protein>
    <submittedName>
        <fullName evidence="7">Extracellular solute-binding protein</fullName>
    </submittedName>
</protein>
<evidence type="ECO:0000313" key="8">
    <source>
        <dbReference type="Proteomes" id="UP000564806"/>
    </source>
</evidence>
<dbReference type="PANTHER" id="PTHR43649">
    <property type="entry name" value="ARABINOSE-BINDING PROTEIN-RELATED"/>
    <property type="match status" value="1"/>
</dbReference>
<feature type="chain" id="PRO_5039182004" evidence="6">
    <location>
        <begin position="24"/>
        <end position="552"/>
    </location>
</feature>
<reference evidence="7" key="1">
    <citation type="submission" date="2020-06" db="EMBL/GenBank/DDBJ databases">
        <title>Paenibacillus sp. nov., isolated from soil.</title>
        <authorList>
            <person name="Seo Y.L."/>
        </authorList>
    </citation>
    <scope>NUCLEOTIDE SEQUENCE [LARGE SCALE GENOMIC DNA]</scope>
    <source>
        <strain evidence="7">JW14</strain>
    </source>
</reference>
<keyword evidence="2 6" id="KW-0732">Signal</keyword>
<organism evidence="7 8">
    <name type="scientific">Paenibacillus agri</name>
    <dbReference type="NCBI Taxonomy" id="2744309"/>
    <lineage>
        <taxon>Bacteria</taxon>
        <taxon>Bacillati</taxon>
        <taxon>Bacillota</taxon>
        <taxon>Bacilli</taxon>
        <taxon>Bacillales</taxon>
        <taxon>Paenibacillaceae</taxon>
        <taxon>Paenibacillus</taxon>
    </lineage>
</organism>
<keyword evidence="8" id="KW-1185">Reference proteome</keyword>
<dbReference type="Gene3D" id="3.40.190.10">
    <property type="entry name" value="Periplasmic binding protein-like II"/>
    <property type="match status" value="2"/>
</dbReference>
<evidence type="ECO:0000256" key="4">
    <source>
        <dbReference type="ARBA" id="ARBA00023139"/>
    </source>
</evidence>
<dbReference type="Proteomes" id="UP000564806">
    <property type="component" value="Unassembled WGS sequence"/>
</dbReference>
<dbReference type="Pfam" id="PF01547">
    <property type="entry name" value="SBP_bac_1"/>
    <property type="match status" value="1"/>
</dbReference>
<dbReference type="SUPFAM" id="SSF53850">
    <property type="entry name" value="Periplasmic binding protein-like II"/>
    <property type="match status" value="1"/>
</dbReference>
<proteinExistence type="predicted"/>
<feature type="signal peptide" evidence="6">
    <location>
        <begin position="1"/>
        <end position="23"/>
    </location>
</feature>
<name>A0A850EGZ3_9BACL</name>
<dbReference type="EMBL" id="JABWCS010000197">
    <property type="protein sequence ID" value="NUU60098.1"/>
    <property type="molecule type" value="Genomic_DNA"/>
</dbReference>
<keyword evidence="4" id="KW-0564">Palmitate</keyword>
<dbReference type="AlphaFoldDB" id="A0A850EGZ3"/>
<keyword evidence="5" id="KW-0449">Lipoprotein</keyword>
<evidence type="ECO:0000313" key="7">
    <source>
        <dbReference type="EMBL" id="NUU60098.1"/>
    </source>
</evidence>
<gene>
    <name evidence="7" type="ORF">HPT30_07025</name>
</gene>
<evidence type="ECO:0000256" key="2">
    <source>
        <dbReference type="ARBA" id="ARBA00022729"/>
    </source>
</evidence>
<evidence type="ECO:0000256" key="6">
    <source>
        <dbReference type="SAM" id="SignalP"/>
    </source>
</evidence>
<comment type="caution">
    <text evidence="7">The sequence shown here is derived from an EMBL/GenBank/DDBJ whole genome shotgun (WGS) entry which is preliminary data.</text>
</comment>
<dbReference type="InterPro" id="IPR050490">
    <property type="entry name" value="Bact_solute-bd_prot1"/>
</dbReference>
<keyword evidence="1" id="KW-1003">Cell membrane</keyword>